<keyword evidence="7" id="KW-0812">Transmembrane</keyword>
<sequence>MIRSPLVINKPNGPAAANSTAMIVRLCYSTLLFLALPIILGRQLWRSRQDAGHRQRWSERLGFVAPLDRTNGRIIHFHLVSVGETLAALPLLNLWLKQHPTDQVHVTCMTLTGSREIQKRLGDQVSHSYLPYDLPMAMSTFYRRIPAAVTVIMETELWPNLLYQAKRHQVKTLVMNARLSERSFNRYGRWPVATQHLLAPVNLICCQNQATLDRFAALGARSNQLQLTGNLKFDMDIADDLLERGNTLRIELGEKRPIWIAGSTHDGEDDILLQAHASICHRHPDALLILVPRHPERFDQVAKLISQHNLSFERRSNHDVSGQQLHTANVLLGDTMGELMVLYRAADIAFVGGSLVERGGHNPLEPVALTRPVVSGRHVFNFTEVYQMLDEQQAVRWANDAPALATAVTTLLTDAAQANDMTLAASQVLSRHQGAKEKTQAAITSLLDE</sequence>
<keyword evidence="7" id="KW-1133">Transmembrane helix</keyword>
<dbReference type="SUPFAM" id="SSF53756">
    <property type="entry name" value="UDP-Glycosyltransferase/glycogen phosphorylase"/>
    <property type="match status" value="1"/>
</dbReference>
<keyword evidence="10" id="KW-1185">Reference proteome</keyword>
<feature type="domain" description="3-deoxy-D-manno-octulosonic-acid transferase N-terminal" evidence="8">
    <location>
        <begin position="55"/>
        <end position="235"/>
    </location>
</feature>
<comment type="function">
    <text evidence="7">Involved in lipopolysaccharide (LPS) biosynthesis. Catalyzes the transfer of 3-deoxy-D-manno-octulosonate (Kdo) residue(s) from CMP-Kdo to lipid IV(A), the tetraacyldisaccharide-1,4'-bisphosphate precursor of lipid A.</text>
</comment>
<evidence type="ECO:0000313" key="10">
    <source>
        <dbReference type="Proteomes" id="UP001166251"/>
    </source>
</evidence>
<dbReference type="Pfam" id="PF04413">
    <property type="entry name" value="Glycos_transf_N"/>
    <property type="match status" value="1"/>
</dbReference>
<dbReference type="PANTHER" id="PTHR42755">
    <property type="entry name" value="3-DEOXY-MANNO-OCTULOSONATE CYTIDYLYLTRANSFERASE"/>
    <property type="match status" value="1"/>
</dbReference>
<comment type="subcellular location">
    <subcellularLocation>
        <location evidence="7">Cell membrane</location>
    </subcellularLocation>
</comment>
<comment type="similarity">
    <text evidence="7">Belongs to the glycosyltransferase group 1 family.</text>
</comment>
<gene>
    <name evidence="9" type="primary">waaA</name>
    <name evidence="9" type="ORF">K0504_06570</name>
</gene>
<accession>A0ABS7EEF0</accession>
<dbReference type="InterPro" id="IPR039901">
    <property type="entry name" value="Kdotransferase"/>
</dbReference>
<keyword evidence="7" id="KW-0472">Membrane</keyword>
<evidence type="ECO:0000256" key="4">
    <source>
        <dbReference type="ARBA" id="ARBA00022679"/>
    </source>
</evidence>
<evidence type="ECO:0000256" key="1">
    <source>
        <dbReference type="ARBA" id="ARBA00004713"/>
    </source>
</evidence>
<keyword evidence="7" id="KW-1003">Cell membrane</keyword>
<comment type="pathway">
    <text evidence="1 7">Bacterial outer membrane biogenesis; LPS core biosynthesis.</text>
</comment>
<evidence type="ECO:0000256" key="7">
    <source>
        <dbReference type="RuleBase" id="RU365103"/>
    </source>
</evidence>
<reference evidence="9" key="1">
    <citation type="submission" date="2021-07" db="EMBL/GenBank/DDBJ databases">
        <title>Neiella marina sp. nov., isolated from the intestinal content of sea cucumber Apostichopus japonicus.</title>
        <authorList>
            <person name="Bai X."/>
        </authorList>
    </citation>
    <scope>NUCLEOTIDE SEQUENCE</scope>
    <source>
        <strain evidence="9">126</strain>
    </source>
</reference>
<keyword evidence="9" id="KW-0328">Glycosyltransferase</keyword>
<evidence type="ECO:0000256" key="6">
    <source>
        <dbReference type="ARBA" id="ARBA00049183"/>
    </source>
</evidence>
<proteinExistence type="inferred from homology"/>
<evidence type="ECO:0000313" key="9">
    <source>
        <dbReference type="EMBL" id="MBW8190693.1"/>
    </source>
</evidence>
<dbReference type="NCBIfam" id="NF004388">
    <property type="entry name" value="PRK05749.1-4"/>
    <property type="match status" value="1"/>
</dbReference>
<evidence type="ECO:0000256" key="5">
    <source>
        <dbReference type="ARBA" id="ARBA00031445"/>
    </source>
</evidence>
<dbReference type="Proteomes" id="UP001166251">
    <property type="component" value="Unassembled WGS sequence"/>
</dbReference>
<evidence type="ECO:0000256" key="3">
    <source>
        <dbReference type="ARBA" id="ARBA00019077"/>
    </source>
</evidence>
<dbReference type="Gene3D" id="3.40.50.2000">
    <property type="entry name" value="Glycogen Phosphorylase B"/>
    <property type="match status" value="1"/>
</dbReference>
<dbReference type="GO" id="GO:0043842">
    <property type="term" value="F:Kdo transferase activity"/>
    <property type="evidence" value="ECO:0007669"/>
    <property type="project" value="UniProtKB-EC"/>
</dbReference>
<name>A0ABS7EEF0_9GAMM</name>
<keyword evidence="4 7" id="KW-0808">Transferase</keyword>
<comment type="catalytic activity">
    <reaction evidence="6 7">
        <text>lipid IVA (E. coli) + CMP-3-deoxy-beta-D-manno-octulosonate = alpha-Kdo-(2-&gt;6)-lipid IVA (E. coli) + CMP + H(+)</text>
        <dbReference type="Rhea" id="RHEA:28066"/>
        <dbReference type="ChEBI" id="CHEBI:15378"/>
        <dbReference type="ChEBI" id="CHEBI:58603"/>
        <dbReference type="ChEBI" id="CHEBI:60364"/>
        <dbReference type="ChEBI" id="CHEBI:60377"/>
        <dbReference type="ChEBI" id="CHEBI:85987"/>
        <dbReference type="EC" id="2.4.99.12"/>
    </reaction>
</comment>
<evidence type="ECO:0000259" key="8">
    <source>
        <dbReference type="Pfam" id="PF04413"/>
    </source>
</evidence>
<organism evidence="9 10">
    <name type="scientific">Neiella holothuriorum</name>
    <dbReference type="NCBI Taxonomy" id="2870530"/>
    <lineage>
        <taxon>Bacteria</taxon>
        <taxon>Pseudomonadati</taxon>
        <taxon>Pseudomonadota</taxon>
        <taxon>Gammaproteobacteria</taxon>
        <taxon>Alteromonadales</taxon>
        <taxon>Echinimonadaceae</taxon>
        <taxon>Neiella</taxon>
    </lineage>
</organism>
<keyword evidence="7" id="KW-0448">Lipopolysaccharide biosynthesis</keyword>
<comment type="caution">
    <text evidence="9">The sequence shown here is derived from an EMBL/GenBank/DDBJ whole genome shotgun (WGS) entry which is preliminary data.</text>
</comment>
<dbReference type="InterPro" id="IPR038107">
    <property type="entry name" value="Glycos_transf_N_sf"/>
</dbReference>
<feature type="transmembrane region" description="Helical" evidence="7">
    <location>
        <begin position="20"/>
        <end position="40"/>
    </location>
</feature>
<protein>
    <recommendedName>
        <fullName evidence="3 7">3-deoxy-D-manno-octulosonic acid transferase</fullName>
        <shortName evidence="7">Kdo transferase</shortName>
        <ecNumber evidence="2 7">2.4.99.12</ecNumber>
    </recommendedName>
    <alternativeName>
        <fullName evidence="5 7">Lipid IV(A) 3-deoxy-D-manno-octulosonic acid transferase</fullName>
    </alternativeName>
</protein>
<dbReference type="EMBL" id="JAHZSS010000005">
    <property type="protein sequence ID" value="MBW8190693.1"/>
    <property type="molecule type" value="Genomic_DNA"/>
</dbReference>
<dbReference type="EC" id="2.4.99.12" evidence="2 7"/>
<dbReference type="InterPro" id="IPR007507">
    <property type="entry name" value="Glycos_transf_N"/>
</dbReference>
<evidence type="ECO:0000256" key="2">
    <source>
        <dbReference type="ARBA" id="ARBA00012621"/>
    </source>
</evidence>
<dbReference type="PANTHER" id="PTHR42755:SF1">
    <property type="entry name" value="3-DEOXY-D-MANNO-OCTULOSONIC ACID TRANSFERASE, MITOCHONDRIAL-RELATED"/>
    <property type="match status" value="1"/>
</dbReference>
<dbReference type="RefSeq" id="WP_220103375.1">
    <property type="nucleotide sequence ID" value="NZ_JAHZSS010000005.1"/>
</dbReference>
<dbReference type="Gene3D" id="3.40.50.11720">
    <property type="entry name" value="3-Deoxy-D-manno-octulosonic-acid transferase, N-terminal domain"/>
    <property type="match status" value="1"/>
</dbReference>